<dbReference type="RefSeq" id="WP_127003554.1">
    <property type="nucleotide sequence ID" value="NZ_JBNPXW010000011.1"/>
</dbReference>
<dbReference type="OrthoDB" id="9898536at2"/>
<evidence type="ECO:0000313" key="2">
    <source>
        <dbReference type="Proteomes" id="UP000280346"/>
    </source>
</evidence>
<reference evidence="1 2" key="1">
    <citation type="submission" date="2018-12" db="EMBL/GenBank/DDBJ databases">
        <authorList>
            <person name="Yang Y."/>
        </authorList>
    </citation>
    <scope>NUCLEOTIDE SEQUENCE [LARGE SCALE GENOMIC DNA]</scope>
    <source>
        <strain evidence="1 2">GSF71</strain>
    </source>
</reference>
<dbReference type="Proteomes" id="UP000280346">
    <property type="component" value="Unassembled WGS sequence"/>
</dbReference>
<gene>
    <name evidence="1" type="ORF">EJ913_26335</name>
</gene>
<evidence type="ECO:0000313" key="1">
    <source>
        <dbReference type="EMBL" id="RUQ64523.1"/>
    </source>
</evidence>
<accession>A0A433J1J9</accession>
<sequence length="69" mass="7212">MITASIGAITVKVNVDRERPAFVEGAHYSVGGQLNGKGEFALPKAVFKGYGLGPDDHVASFLGQVVVPK</sequence>
<protein>
    <submittedName>
        <fullName evidence="1">Uncharacterized protein</fullName>
    </submittedName>
</protein>
<keyword evidence="2" id="KW-1185">Reference proteome</keyword>
<dbReference type="EMBL" id="RZIJ01000029">
    <property type="protein sequence ID" value="RUQ64523.1"/>
    <property type="molecule type" value="Genomic_DNA"/>
</dbReference>
<comment type="caution">
    <text evidence="1">The sequence shown here is derived from an EMBL/GenBank/DDBJ whole genome shotgun (WGS) entry which is preliminary data.</text>
</comment>
<name>A0A433J1J9_9PROT</name>
<organism evidence="1 2">
    <name type="scientific">Azospirillum doebereinerae</name>
    <dbReference type="NCBI Taxonomy" id="92933"/>
    <lineage>
        <taxon>Bacteria</taxon>
        <taxon>Pseudomonadati</taxon>
        <taxon>Pseudomonadota</taxon>
        <taxon>Alphaproteobacteria</taxon>
        <taxon>Rhodospirillales</taxon>
        <taxon>Azospirillaceae</taxon>
        <taxon>Azospirillum</taxon>
    </lineage>
</organism>
<dbReference type="AlphaFoldDB" id="A0A433J1J9"/>
<proteinExistence type="predicted"/>